<organism evidence="10 11">
    <name type="scientific">Nocardioides exalbidus</name>
    <dbReference type="NCBI Taxonomy" id="402596"/>
    <lineage>
        <taxon>Bacteria</taxon>
        <taxon>Bacillati</taxon>
        <taxon>Actinomycetota</taxon>
        <taxon>Actinomycetes</taxon>
        <taxon>Propionibacteriales</taxon>
        <taxon>Nocardioidaceae</taxon>
        <taxon>Nocardioides</taxon>
    </lineage>
</organism>
<keyword evidence="5 10" id="KW-0418">Kinase</keyword>
<feature type="compositionally biased region" description="Polar residues" evidence="8">
    <location>
        <begin position="375"/>
        <end position="387"/>
    </location>
</feature>
<feature type="compositionally biased region" description="Basic and acidic residues" evidence="8">
    <location>
        <begin position="417"/>
        <end position="429"/>
    </location>
</feature>
<name>A0A1H4MMJ8_9ACTN</name>
<dbReference type="EC" id="2.7.11.1" evidence="1"/>
<accession>A0A1H4MMJ8</accession>
<evidence type="ECO:0000256" key="2">
    <source>
        <dbReference type="ARBA" id="ARBA00022527"/>
    </source>
</evidence>
<dbReference type="PROSITE" id="PS00107">
    <property type="entry name" value="PROTEIN_KINASE_ATP"/>
    <property type="match status" value="1"/>
</dbReference>
<dbReference type="GO" id="GO:0004674">
    <property type="term" value="F:protein serine/threonine kinase activity"/>
    <property type="evidence" value="ECO:0007669"/>
    <property type="project" value="UniProtKB-KW"/>
</dbReference>
<dbReference type="PANTHER" id="PTHR43289">
    <property type="entry name" value="MITOGEN-ACTIVATED PROTEIN KINASE KINASE KINASE 20-RELATED"/>
    <property type="match status" value="1"/>
</dbReference>
<evidence type="ECO:0000256" key="3">
    <source>
        <dbReference type="ARBA" id="ARBA00022679"/>
    </source>
</evidence>
<evidence type="ECO:0000313" key="10">
    <source>
        <dbReference type="EMBL" id="SEB84291.1"/>
    </source>
</evidence>
<dbReference type="SUPFAM" id="SSF56112">
    <property type="entry name" value="Protein kinase-like (PK-like)"/>
    <property type="match status" value="1"/>
</dbReference>
<evidence type="ECO:0000256" key="8">
    <source>
        <dbReference type="SAM" id="MobiDB-lite"/>
    </source>
</evidence>
<keyword evidence="4 7" id="KW-0547">Nucleotide-binding</keyword>
<dbReference type="Gene3D" id="1.10.510.10">
    <property type="entry name" value="Transferase(Phosphotransferase) domain 1"/>
    <property type="match status" value="1"/>
</dbReference>
<evidence type="ECO:0000256" key="7">
    <source>
        <dbReference type="PROSITE-ProRule" id="PRU10141"/>
    </source>
</evidence>
<keyword evidence="3" id="KW-0808">Transferase</keyword>
<evidence type="ECO:0000256" key="4">
    <source>
        <dbReference type="ARBA" id="ARBA00022741"/>
    </source>
</evidence>
<dbReference type="Proteomes" id="UP000198742">
    <property type="component" value="Unassembled WGS sequence"/>
</dbReference>
<dbReference type="InterPro" id="IPR011009">
    <property type="entry name" value="Kinase-like_dom_sf"/>
</dbReference>
<evidence type="ECO:0000256" key="5">
    <source>
        <dbReference type="ARBA" id="ARBA00022777"/>
    </source>
</evidence>
<dbReference type="PROSITE" id="PS50011">
    <property type="entry name" value="PROTEIN_KINASE_DOM"/>
    <property type="match status" value="1"/>
</dbReference>
<evidence type="ECO:0000259" key="9">
    <source>
        <dbReference type="PROSITE" id="PS50011"/>
    </source>
</evidence>
<evidence type="ECO:0000256" key="1">
    <source>
        <dbReference type="ARBA" id="ARBA00012513"/>
    </source>
</evidence>
<dbReference type="InterPro" id="IPR017441">
    <property type="entry name" value="Protein_kinase_ATP_BS"/>
</dbReference>
<proteinExistence type="predicted"/>
<evidence type="ECO:0000313" key="11">
    <source>
        <dbReference type="Proteomes" id="UP000198742"/>
    </source>
</evidence>
<dbReference type="EMBL" id="FNRT01000002">
    <property type="protein sequence ID" value="SEB84291.1"/>
    <property type="molecule type" value="Genomic_DNA"/>
</dbReference>
<dbReference type="Pfam" id="PF00069">
    <property type="entry name" value="Pkinase"/>
    <property type="match status" value="1"/>
</dbReference>
<gene>
    <name evidence="10" type="ORF">SAMN04489844_1173</name>
</gene>
<reference evidence="11" key="1">
    <citation type="submission" date="2016-10" db="EMBL/GenBank/DDBJ databases">
        <authorList>
            <person name="Varghese N."/>
            <person name="Submissions S."/>
        </authorList>
    </citation>
    <scope>NUCLEOTIDE SEQUENCE [LARGE SCALE GENOMIC DNA]</scope>
    <source>
        <strain evidence="11">DSM 22017</strain>
    </source>
</reference>
<dbReference type="CDD" id="cd14014">
    <property type="entry name" value="STKc_PknB_like"/>
    <property type="match status" value="1"/>
</dbReference>
<keyword evidence="6 7" id="KW-0067">ATP-binding</keyword>
<dbReference type="OrthoDB" id="5241055at2"/>
<keyword evidence="11" id="KW-1185">Reference proteome</keyword>
<dbReference type="InterPro" id="IPR008271">
    <property type="entry name" value="Ser/Thr_kinase_AS"/>
</dbReference>
<dbReference type="RefSeq" id="WP_090968272.1">
    <property type="nucleotide sequence ID" value="NZ_FNRT01000002.1"/>
</dbReference>
<dbReference type="GO" id="GO:0005524">
    <property type="term" value="F:ATP binding"/>
    <property type="evidence" value="ECO:0007669"/>
    <property type="project" value="UniProtKB-UniRule"/>
</dbReference>
<sequence length="485" mass="52100">MSAPSRLGRYPVRRRIGSGAFATVWLAYDEHLDSPVAIKVLAENWTGDLHIRQRFLEEGRFLRKVESPHVVTVYDAGELDDERPYLVMAYADQGTLADRLELSALEPSQALTVVHQVGAGLAALHDRGVLHRDVKPANVLFRSVERAVGSQVVAMVGDLGLGKAMDMSSRLTMVGGTPTYVAPEQALGEGLDPRADQFSLAALTYYLLSGRQPFRHASLAAAENPAPPPPMGLDNPEAEAVVLKALSKDRGDRYDDVECFTAALVEAMGGHLDEAPEAWMPEDPELTDSVPIDVTAGATDPEGPASGRRHRRWPLVVAAAAVLAAGAGAGWGIERAATSERTVEDRTGTLAVTVPEAWTVQVDPEQWTPLDGKQEQPSIASGTRAGWSSVTDPAPGVFVGLLPGEKLPTRVPQHNDCTGDRVGPIRDTQDGDDSMTMTFTGCPGPDVTVERVVQVNSSQLLWIQIRSDDRATANRVLDSVQTFGV</sequence>
<protein>
    <recommendedName>
        <fullName evidence="1">non-specific serine/threonine protein kinase</fullName>
        <ecNumber evidence="1">2.7.11.1</ecNumber>
    </recommendedName>
</protein>
<dbReference type="PANTHER" id="PTHR43289:SF6">
    <property type="entry name" value="SERINE_THREONINE-PROTEIN KINASE NEKL-3"/>
    <property type="match status" value="1"/>
</dbReference>
<feature type="binding site" evidence="7">
    <location>
        <position position="39"/>
    </location>
    <ligand>
        <name>ATP</name>
        <dbReference type="ChEBI" id="CHEBI:30616"/>
    </ligand>
</feature>
<feature type="domain" description="Protein kinase" evidence="9">
    <location>
        <begin position="10"/>
        <end position="265"/>
    </location>
</feature>
<dbReference type="AlphaFoldDB" id="A0A1H4MMJ8"/>
<dbReference type="PROSITE" id="PS00108">
    <property type="entry name" value="PROTEIN_KINASE_ST"/>
    <property type="match status" value="1"/>
</dbReference>
<feature type="region of interest" description="Disordered" evidence="8">
    <location>
        <begin position="410"/>
        <end position="432"/>
    </location>
</feature>
<dbReference type="Gene3D" id="3.30.200.20">
    <property type="entry name" value="Phosphorylase Kinase, domain 1"/>
    <property type="match status" value="1"/>
</dbReference>
<dbReference type="SMART" id="SM00220">
    <property type="entry name" value="S_TKc"/>
    <property type="match status" value="1"/>
</dbReference>
<evidence type="ECO:0000256" key="6">
    <source>
        <dbReference type="ARBA" id="ARBA00022840"/>
    </source>
</evidence>
<dbReference type="InterPro" id="IPR000719">
    <property type="entry name" value="Prot_kinase_dom"/>
</dbReference>
<dbReference type="STRING" id="402596.SAMN04489844_1173"/>
<keyword evidence="2 10" id="KW-0723">Serine/threonine-protein kinase</keyword>
<feature type="region of interest" description="Disordered" evidence="8">
    <location>
        <begin position="368"/>
        <end position="387"/>
    </location>
</feature>